<dbReference type="OrthoDB" id="5509722at2"/>
<dbReference type="Proteomes" id="UP000440224">
    <property type="component" value="Unassembled WGS sequence"/>
</dbReference>
<evidence type="ECO:0000256" key="1">
    <source>
        <dbReference type="SAM" id="SignalP"/>
    </source>
</evidence>
<dbReference type="Pfam" id="PF11617">
    <property type="entry name" value="Cu-binding_MopE"/>
    <property type="match status" value="2"/>
</dbReference>
<dbReference type="RefSeq" id="WP_153821369.1">
    <property type="nucleotide sequence ID" value="NZ_WJIE01000006.1"/>
</dbReference>
<dbReference type="InterPro" id="IPR049804">
    <property type="entry name" value="Choice_anch_L"/>
</dbReference>
<dbReference type="EMBL" id="WJIE01000006">
    <property type="protein sequence ID" value="MRG94523.1"/>
    <property type="molecule type" value="Genomic_DNA"/>
</dbReference>
<name>A0A6N7PRB0_9BACT</name>
<evidence type="ECO:0000313" key="2">
    <source>
        <dbReference type="EMBL" id="MRG94523.1"/>
    </source>
</evidence>
<dbReference type="PROSITE" id="PS51257">
    <property type="entry name" value="PROKAR_LIPOPROTEIN"/>
    <property type="match status" value="1"/>
</dbReference>
<comment type="caution">
    <text evidence="2">The sequence shown here is derived from an EMBL/GenBank/DDBJ whole genome shotgun (WGS) entry which is preliminary data.</text>
</comment>
<keyword evidence="1" id="KW-0732">Signal</keyword>
<accession>A0A6N7PRB0</accession>
<dbReference type="InterPro" id="IPR021655">
    <property type="entry name" value="Put_metal-bd"/>
</dbReference>
<dbReference type="NCBIfam" id="NF038133">
    <property type="entry name" value="choice_anch_L"/>
    <property type="match status" value="1"/>
</dbReference>
<organism evidence="2 3">
    <name type="scientific">Polyangium spumosum</name>
    <dbReference type="NCBI Taxonomy" id="889282"/>
    <lineage>
        <taxon>Bacteria</taxon>
        <taxon>Pseudomonadati</taxon>
        <taxon>Myxococcota</taxon>
        <taxon>Polyangia</taxon>
        <taxon>Polyangiales</taxon>
        <taxon>Polyangiaceae</taxon>
        <taxon>Polyangium</taxon>
    </lineage>
</organism>
<sequence length="673" mass="68054">MRSSLSTLLVPALVAYAAAAGCAADGGGGSAGSTNVNAGGSGGMGGAAGAGGMGGTGGAGGMGGMGGSGAGPMGCVSDGDCANDPGGTICDVSTGVCVACLPSPDPFLDDCGMGQYCNPTSKKCEVGCTIKSDCPGAQACDTMMNKCVGCVIDTDCNAGSICISSTCIPGCSGVQPCQAGFSCCGSSCYDLSGDENNCGFCNNSCKSPTNGTALCDNGLCVLGSCKNGFADCNQNSEDGCEWNVLQDGACACVPGQTQSCYQGVPGTVGVGPCKAGTQTCKEDGSGWGDCVGQVLPKYEVCANAIDDDCNGAADDFGGDFDGDGYSSCGGGDCCDYLSPGCSNPKAVNPGAYEFPNDGLDNDCDSTTPDNEEPQPCSEAAKLTGVLAEDVAKAIELCQFVEENPPAGEYKKWGVLSADLVLANGNAPTGAQLTTLQNKSTAILQNFGTNVVPQKGATMAGLSTGMMRDENDAGFAGYHVYNGIDSDPPSAYLLANGGKLPSSQGCNGTCTSGSDANDPVNVRLKIRTPTNAKSFTYSFRFFSFEYWTFQCTTFNDFFLALLTSGSPGLPLDKNVAKDASGNAISVNNGFFDVCVPKGCNTCPFGTTDLAGTGLTLDNSGGGTKWLFNDASIVPGETITLELMVFDVGDQNYDSLVLIDNFKWNAADLGTGVHD</sequence>
<keyword evidence="3" id="KW-1185">Reference proteome</keyword>
<proteinExistence type="predicted"/>
<protein>
    <submittedName>
        <fullName evidence="2">Uncharacterized protein</fullName>
    </submittedName>
</protein>
<gene>
    <name evidence="2" type="ORF">GF068_21740</name>
</gene>
<dbReference type="AlphaFoldDB" id="A0A6N7PRB0"/>
<feature type="chain" id="PRO_5026899609" evidence="1">
    <location>
        <begin position="24"/>
        <end position="673"/>
    </location>
</feature>
<reference evidence="2 3" key="1">
    <citation type="submission" date="2019-10" db="EMBL/GenBank/DDBJ databases">
        <title>A soil myxobacterium in the family Polyangiaceae.</title>
        <authorList>
            <person name="Li Y."/>
            <person name="Wang J."/>
        </authorList>
    </citation>
    <scope>NUCLEOTIDE SEQUENCE [LARGE SCALE GENOMIC DNA]</scope>
    <source>
        <strain evidence="2 3">DSM 14734</strain>
    </source>
</reference>
<feature type="signal peptide" evidence="1">
    <location>
        <begin position="1"/>
        <end position="23"/>
    </location>
</feature>
<evidence type="ECO:0000313" key="3">
    <source>
        <dbReference type="Proteomes" id="UP000440224"/>
    </source>
</evidence>